<dbReference type="GO" id="GO:0003729">
    <property type="term" value="F:mRNA binding"/>
    <property type="evidence" value="ECO:0007669"/>
    <property type="project" value="TreeGrafter"/>
</dbReference>
<dbReference type="SUPFAM" id="SSF54928">
    <property type="entry name" value="RNA-binding domain, RBD"/>
    <property type="match status" value="1"/>
</dbReference>
<dbReference type="Pfam" id="PF00076">
    <property type="entry name" value="RRM_1"/>
    <property type="match status" value="1"/>
</dbReference>
<feature type="compositionally biased region" description="Polar residues" evidence="3">
    <location>
        <begin position="228"/>
        <end position="243"/>
    </location>
</feature>
<feature type="domain" description="RRM" evidence="4">
    <location>
        <begin position="321"/>
        <end position="392"/>
    </location>
</feature>
<dbReference type="GO" id="GO:0006406">
    <property type="term" value="P:mRNA export from nucleus"/>
    <property type="evidence" value="ECO:0007669"/>
    <property type="project" value="TreeGrafter"/>
</dbReference>
<evidence type="ECO:0000259" key="4">
    <source>
        <dbReference type="PROSITE" id="PS50102"/>
    </source>
</evidence>
<name>A0A8S1BW69_9INSE</name>
<dbReference type="EMBL" id="CADEPI010000002">
    <property type="protein sequence ID" value="CAB3359906.1"/>
    <property type="molecule type" value="Genomic_DNA"/>
</dbReference>
<feature type="compositionally biased region" description="Low complexity" evidence="3">
    <location>
        <begin position="299"/>
        <end position="309"/>
    </location>
</feature>
<keyword evidence="6" id="KW-1185">Reference proteome</keyword>
<dbReference type="PANTHER" id="PTHR19965">
    <property type="entry name" value="RNA AND EXPORT FACTOR BINDING PROTEIN"/>
    <property type="match status" value="1"/>
</dbReference>
<evidence type="ECO:0000313" key="5">
    <source>
        <dbReference type="EMBL" id="CAB3359906.1"/>
    </source>
</evidence>
<dbReference type="Gene3D" id="3.30.70.330">
    <property type="match status" value="1"/>
</dbReference>
<organism evidence="5 6">
    <name type="scientific">Cloeon dipterum</name>
    <dbReference type="NCBI Taxonomy" id="197152"/>
    <lineage>
        <taxon>Eukaryota</taxon>
        <taxon>Metazoa</taxon>
        <taxon>Ecdysozoa</taxon>
        <taxon>Arthropoda</taxon>
        <taxon>Hexapoda</taxon>
        <taxon>Insecta</taxon>
        <taxon>Pterygota</taxon>
        <taxon>Palaeoptera</taxon>
        <taxon>Ephemeroptera</taxon>
        <taxon>Pisciforma</taxon>
        <taxon>Baetidae</taxon>
        <taxon>Cloeon</taxon>
    </lineage>
</organism>
<dbReference type="InterPro" id="IPR000504">
    <property type="entry name" value="RRM_dom"/>
</dbReference>
<dbReference type="InterPro" id="IPR034784">
    <property type="entry name" value="PDIP3_RRM"/>
</dbReference>
<dbReference type="CDD" id="cd12681">
    <property type="entry name" value="RRM_SKAR"/>
    <property type="match status" value="1"/>
</dbReference>
<proteinExistence type="predicted"/>
<evidence type="ECO:0000256" key="2">
    <source>
        <dbReference type="PROSITE-ProRule" id="PRU00176"/>
    </source>
</evidence>
<reference evidence="5 6" key="1">
    <citation type="submission" date="2020-04" db="EMBL/GenBank/DDBJ databases">
        <authorList>
            <person name="Alioto T."/>
            <person name="Alioto T."/>
            <person name="Gomez Garrido J."/>
        </authorList>
    </citation>
    <scope>NUCLEOTIDE SEQUENCE [LARGE SCALE GENOMIC DNA]</scope>
</reference>
<accession>A0A8S1BW69</accession>
<dbReference type="AlphaFoldDB" id="A0A8S1BW69"/>
<dbReference type="PROSITE" id="PS50102">
    <property type="entry name" value="RRM"/>
    <property type="match status" value="1"/>
</dbReference>
<evidence type="ECO:0000313" key="6">
    <source>
        <dbReference type="Proteomes" id="UP000494165"/>
    </source>
</evidence>
<dbReference type="OrthoDB" id="346839at2759"/>
<feature type="compositionally biased region" description="Polar residues" evidence="3">
    <location>
        <begin position="277"/>
        <end position="298"/>
    </location>
</feature>
<evidence type="ECO:0000256" key="1">
    <source>
        <dbReference type="ARBA" id="ARBA00022884"/>
    </source>
</evidence>
<dbReference type="SMART" id="SM00360">
    <property type="entry name" value="RRM"/>
    <property type="match status" value="1"/>
</dbReference>
<feature type="region of interest" description="Disordered" evidence="3">
    <location>
        <begin position="121"/>
        <end position="141"/>
    </location>
</feature>
<dbReference type="Proteomes" id="UP000494165">
    <property type="component" value="Unassembled WGS sequence"/>
</dbReference>
<dbReference type="InterPro" id="IPR035979">
    <property type="entry name" value="RBD_domain_sf"/>
</dbReference>
<feature type="region of interest" description="Disordered" evidence="3">
    <location>
        <begin position="216"/>
        <end position="316"/>
    </location>
</feature>
<dbReference type="InterPro" id="IPR051229">
    <property type="entry name" value="ALYREF_mRNA_export"/>
</dbReference>
<gene>
    <name evidence="5" type="ORF">CLODIP_2_CD07835</name>
</gene>
<dbReference type="InterPro" id="IPR012677">
    <property type="entry name" value="Nucleotide-bd_a/b_plait_sf"/>
</dbReference>
<sequence length="393" mass="44154">MNQTLDDIIRNKRLVSRGGGLKPKFNTVRNTGGVGATKKLGRAMQTRTSPVGLAPSIASRLGDARMKIIAKKRQNLVDARDQLNEIARQGDAREKLIMIRAKKTAGKPGKPKSLFTKALGGLKKSPVNNKPGAQGFVTKRQKKPVPLNALTRTVYQDVEPRNYLQIGRLGQTQSLHDIDVEAYNDLDAVERRPSPRSSRERLPDYDELLAMYARNKLQRAEPQPLRRTASTSQPLFRKSSSSGMRMDQYYKADSEEGEEEEIDDMEIEEEHPPSRSKFVSRTIQAKPQSSNMFRRVQQSSSSASASRSSHTSYKKTSQAGYRVRISNLAASVTKDDIMELFSDPGPLYSWDLLHGGIAEVYYKKRDDAINAVDVYHKRLLDGQPMAVTFYDQH</sequence>
<dbReference type="GO" id="GO:0005634">
    <property type="term" value="C:nucleus"/>
    <property type="evidence" value="ECO:0007669"/>
    <property type="project" value="TreeGrafter"/>
</dbReference>
<protein>
    <recommendedName>
        <fullName evidence="4">RRM domain-containing protein</fullName>
    </recommendedName>
</protein>
<evidence type="ECO:0000256" key="3">
    <source>
        <dbReference type="SAM" id="MobiDB-lite"/>
    </source>
</evidence>
<keyword evidence="1 2" id="KW-0694">RNA-binding</keyword>
<feature type="compositionally biased region" description="Acidic residues" evidence="3">
    <location>
        <begin position="255"/>
        <end position="269"/>
    </location>
</feature>
<dbReference type="PANTHER" id="PTHR19965:SF82">
    <property type="entry name" value="THO COMPLEX SUBUNIT 4"/>
    <property type="match status" value="1"/>
</dbReference>
<comment type="caution">
    <text evidence="5">The sequence shown here is derived from an EMBL/GenBank/DDBJ whole genome shotgun (WGS) entry which is preliminary data.</text>
</comment>